<evidence type="ECO:0000256" key="2">
    <source>
        <dbReference type="ARBA" id="ARBA00020451"/>
    </source>
</evidence>
<dbReference type="CDD" id="cd18089">
    <property type="entry name" value="SPOUT_Trm10-like"/>
    <property type="match status" value="1"/>
</dbReference>
<keyword evidence="5" id="KW-0949">S-adenosyl-L-methionine</keyword>
<evidence type="ECO:0000256" key="7">
    <source>
        <dbReference type="ARBA" id="ARBA00032166"/>
    </source>
</evidence>
<comment type="caution">
    <text evidence="10">The sequence shown here is derived from an EMBL/GenBank/DDBJ whole genome shotgun (WGS) entry which is preliminary data.</text>
</comment>
<proteinExistence type="predicted"/>
<evidence type="ECO:0000256" key="6">
    <source>
        <dbReference type="ARBA" id="ARBA00031792"/>
    </source>
</evidence>
<dbReference type="GO" id="GO:0000049">
    <property type="term" value="F:tRNA binding"/>
    <property type="evidence" value="ECO:0007669"/>
    <property type="project" value="TreeGrafter"/>
</dbReference>
<dbReference type="InterPro" id="IPR007356">
    <property type="entry name" value="tRNA_m1G_MeTrfase_euk"/>
</dbReference>
<dbReference type="EC" id="2.1.1.221" evidence="1"/>
<evidence type="ECO:0000256" key="1">
    <source>
        <dbReference type="ARBA" id="ARBA00012797"/>
    </source>
</evidence>
<evidence type="ECO:0000256" key="8">
    <source>
        <dbReference type="ARBA" id="ARBA00048434"/>
    </source>
</evidence>
<dbReference type="GO" id="GO:0005634">
    <property type="term" value="C:nucleus"/>
    <property type="evidence" value="ECO:0007669"/>
    <property type="project" value="TreeGrafter"/>
</dbReference>
<dbReference type="InterPro" id="IPR038459">
    <property type="entry name" value="MT_TRM10-typ_sf"/>
</dbReference>
<dbReference type="PANTHER" id="PTHR13563">
    <property type="entry name" value="TRNA (GUANINE-9-) METHYLTRANSFERASE"/>
    <property type="match status" value="1"/>
</dbReference>
<keyword evidence="4" id="KW-0808">Transferase</keyword>
<keyword evidence="3" id="KW-0489">Methyltransferase</keyword>
<comment type="catalytic activity">
    <reaction evidence="8">
        <text>guanosine(9) in tRNA + S-adenosyl-L-methionine = N(1)-methylguanosine(9) in tRNA + S-adenosyl-L-homocysteine + H(+)</text>
        <dbReference type="Rhea" id="RHEA:43156"/>
        <dbReference type="Rhea" id="RHEA-COMP:10367"/>
        <dbReference type="Rhea" id="RHEA-COMP:10368"/>
        <dbReference type="ChEBI" id="CHEBI:15378"/>
        <dbReference type="ChEBI" id="CHEBI:57856"/>
        <dbReference type="ChEBI" id="CHEBI:59789"/>
        <dbReference type="ChEBI" id="CHEBI:73542"/>
        <dbReference type="ChEBI" id="CHEBI:74269"/>
        <dbReference type="EC" id="2.1.1.221"/>
    </reaction>
</comment>
<evidence type="ECO:0000259" key="9">
    <source>
        <dbReference type="PROSITE" id="PS51675"/>
    </source>
</evidence>
<evidence type="ECO:0000313" key="11">
    <source>
        <dbReference type="Proteomes" id="UP001194468"/>
    </source>
</evidence>
<dbReference type="AlphaFoldDB" id="A0AAD4C6H2"/>
<dbReference type="PANTHER" id="PTHR13563:SF13">
    <property type="entry name" value="TRNA METHYLTRANSFERASE 10 HOMOLOG A"/>
    <property type="match status" value="1"/>
</dbReference>
<gene>
    <name evidence="10" type="ORF">L210DRAFT_3521034</name>
</gene>
<accession>A0AAD4C6H2</accession>
<dbReference type="PROSITE" id="PS51675">
    <property type="entry name" value="SAM_MT_TRM10"/>
    <property type="match status" value="1"/>
</dbReference>
<evidence type="ECO:0000256" key="4">
    <source>
        <dbReference type="ARBA" id="ARBA00022679"/>
    </source>
</evidence>
<name>A0AAD4C6H2_BOLED</name>
<organism evidence="10 11">
    <name type="scientific">Boletus edulis BED1</name>
    <dbReference type="NCBI Taxonomy" id="1328754"/>
    <lineage>
        <taxon>Eukaryota</taxon>
        <taxon>Fungi</taxon>
        <taxon>Dikarya</taxon>
        <taxon>Basidiomycota</taxon>
        <taxon>Agaricomycotina</taxon>
        <taxon>Agaricomycetes</taxon>
        <taxon>Agaricomycetidae</taxon>
        <taxon>Boletales</taxon>
        <taxon>Boletineae</taxon>
        <taxon>Boletaceae</taxon>
        <taxon>Boletoideae</taxon>
        <taxon>Boletus</taxon>
    </lineage>
</organism>
<evidence type="ECO:0000256" key="3">
    <source>
        <dbReference type="ARBA" id="ARBA00022603"/>
    </source>
</evidence>
<reference evidence="10" key="2">
    <citation type="journal article" date="2020" name="Nat. Commun.">
        <title>Large-scale genome sequencing of mycorrhizal fungi provides insights into the early evolution of symbiotic traits.</title>
        <authorList>
            <person name="Miyauchi S."/>
            <person name="Kiss E."/>
            <person name="Kuo A."/>
            <person name="Drula E."/>
            <person name="Kohler A."/>
            <person name="Sanchez-Garcia M."/>
            <person name="Morin E."/>
            <person name="Andreopoulos B."/>
            <person name="Barry K.W."/>
            <person name="Bonito G."/>
            <person name="Buee M."/>
            <person name="Carver A."/>
            <person name="Chen C."/>
            <person name="Cichocki N."/>
            <person name="Clum A."/>
            <person name="Culley D."/>
            <person name="Crous P.W."/>
            <person name="Fauchery L."/>
            <person name="Girlanda M."/>
            <person name="Hayes R.D."/>
            <person name="Keri Z."/>
            <person name="LaButti K."/>
            <person name="Lipzen A."/>
            <person name="Lombard V."/>
            <person name="Magnuson J."/>
            <person name="Maillard F."/>
            <person name="Murat C."/>
            <person name="Nolan M."/>
            <person name="Ohm R.A."/>
            <person name="Pangilinan J."/>
            <person name="Pereira M.F."/>
            <person name="Perotto S."/>
            <person name="Peter M."/>
            <person name="Pfister S."/>
            <person name="Riley R."/>
            <person name="Sitrit Y."/>
            <person name="Stielow J.B."/>
            <person name="Szollosi G."/>
            <person name="Zifcakova L."/>
            <person name="Stursova M."/>
            <person name="Spatafora J.W."/>
            <person name="Tedersoo L."/>
            <person name="Vaario L.M."/>
            <person name="Yamada A."/>
            <person name="Yan M."/>
            <person name="Wang P."/>
            <person name="Xu J."/>
            <person name="Bruns T."/>
            <person name="Baldrian P."/>
            <person name="Vilgalys R."/>
            <person name="Dunand C."/>
            <person name="Henrissat B."/>
            <person name="Grigoriev I.V."/>
            <person name="Hibbett D."/>
            <person name="Nagy L.G."/>
            <person name="Martin F.M."/>
        </authorList>
    </citation>
    <scope>NUCLEOTIDE SEQUENCE</scope>
    <source>
        <strain evidence="10">BED1</strain>
    </source>
</reference>
<dbReference type="GO" id="GO:0002939">
    <property type="term" value="P:tRNA N1-guanine methylation"/>
    <property type="evidence" value="ECO:0007669"/>
    <property type="project" value="TreeGrafter"/>
</dbReference>
<dbReference type="Gene3D" id="3.40.1280.30">
    <property type="match status" value="1"/>
</dbReference>
<dbReference type="InterPro" id="IPR028564">
    <property type="entry name" value="MT_TRM10-typ"/>
</dbReference>
<evidence type="ECO:0000313" key="10">
    <source>
        <dbReference type="EMBL" id="KAF8450690.1"/>
    </source>
</evidence>
<reference evidence="10" key="1">
    <citation type="submission" date="2019-10" db="EMBL/GenBank/DDBJ databases">
        <authorList>
            <consortium name="DOE Joint Genome Institute"/>
            <person name="Kuo A."/>
            <person name="Miyauchi S."/>
            <person name="Kiss E."/>
            <person name="Drula E."/>
            <person name="Kohler A."/>
            <person name="Sanchez-Garcia M."/>
            <person name="Andreopoulos B."/>
            <person name="Barry K.W."/>
            <person name="Bonito G."/>
            <person name="Buee M."/>
            <person name="Carver A."/>
            <person name="Chen C."/>
            <person name="Cichocki N."/>
            <person name="Clum A."/>
            <person name="Culley D."/>
            <person name="Crous P.W."/>
            <person name="Fauchery L."/>
            <person name="Girlanda M."/>
            <person name="Hayes R."/>
            <person name="Keri Z."/>
            <person name="LaButti K."/>
            <person name="Lipzen A."/>
            <person name="Lombard V."/>
            <person name="Magnuson J."/>
            <person name="Maillard F."/>
            <person name="Morin E."/>
            <person name="Murat C."/>
            <person name="Nolan M."/>
            <person name="Ohm R."/>
            <person name="Pangilinan J."/>
            <person name="Pereira M."/>
            <person name="Perotto S."/>
            <person name="Peter M."/>
            <person name="Riley R."/>
            <person name="Sitrit Y."/>
            <person name="Stielow B."/>
            <person name="Szollosi G."/>
            <person name="Zifcakova L."/>
            <person name="Stursova M."/>
            <person name="Spatafora J.W."/>
            <person name="Tedersoo L."/>
            <person name="Vaario L.-M."/>
            <person name="Yamada A."/>
            <person name="Yan M."/>
            <person name="Wang P."/>
            <person name="Xu J."/>
            <person name="Bruns T."/>
            <person name="Baldrian P."/>
            <person name="Vilgalys R."/>
            <person name="Henrissat B."/>
            <person name="Grigoriev I.V."/>
            <person name="Hibbett D."/>
            <person name="Nagy L.G."/>
            <person name="Martin F.M."/>
        </authorList>
    </citation>
    <scope>NUCLEOTIDE SEQUENCE</scope>
    <source>
        <strain evidence="10">BED1</strain>
    </source>
</reference>
<sequence>MLLFTSLNGRTKQRLDAINDAGYKRWTRTEWWEEGYDRLWAEPSQHPESRSEQAHPPGSLALPVQTKRENIVYLTADSSEELLELNEGETYIIGGLCDHNRYKNLCLNKAIGSQIRHARLPIGRYILLSTRKVLTVNQVRFSVHKYGGR</sequence>
<dbReference type="EMBL" id="WHUW01000002">
    <property type="protein sequence ID" value="KAF8450690.1"/>
    <property type="molecule type" value="Genomic_DNA"/>
</dbReference>
<dbReference type="GO" id="GO:0052905">
    <property type="term" value="F:tRNA (guanosine(9)-N1)-methyltransferase activity"/>
    <property type="evidence" value="ECO:0007669"/>
    <property type="project" value="UniProtKB-EC"/>
</dbReference>
<feature type="domain" description="SAM-dependent MTase TRM10-type" evidence="9">
    <location>
        <begin position="1"/>
        <end position="149"/>
    </location>
</feature>
<protein>
    <recommendedName>
        <fullName evidence="2">tRNA (guanine(9)-N1)-methyltransferase</fullName>
        <ecNumber evidence="1">2.1.1.221</ecNumber>
    </recommendedName>
    <alternativeName>
        <fullName evidence="7">tRNA methyltransferase 10</fullName>
    </alternativeName>
    <alternativeName>
        <fullName evidence="6">tRNA(m1G9)-methyltransferase</fullName>
    </alternativeName>
</protein>
<dbReference type="Proteomes" id="UP001194468">
    <property type="component" value="Unassembled WGS sequence"/>
</dbReference>
<keyword evidence="11" id="KW-1185">Reference proteome</keyword>
<evidence type="ECO:0000256" key="5">
    <source>
        <dbReference type="ARBA" id="ARBA00022691"/>
    </source>
</evidence>